<protein>
    <submittedName>
        <fullName evidence="7">Cytokinin oxidase</fullName>
    </submittedName>
</protein>
<dbReference type="InterPro" id="IPR015345">
    <property type="entry name" value="Cytokinin_DH_FAD/cytokin-bd"/>
</dbReference>
<feature type="domain" description="FAD-binding PCMH-type" evidence="6">
    <location>
        <begin position="29"/>
        <end position="199"/>
    </location>
</feature>
<dbReference type="Gene3D" id="3.30.43.10">
    <property type="entry name" value="Uridine Diphospho-n-acetylenolpyruvylglucosamine Reductase, domain 2"/>
    <property type="match status" value="1"/>
</dbReference>
<dbReference type="SUPFAM" id="SSF55103">
    <property type="entry name" value="FAD-linked oxidases, C-terminal domain"/>
    <property type="match status" value="1"/>
</dbReference>
<evidence type="ECO:0000313" key="7">
    <source>
        <dbReference type="EMBL" id="AAW49304.1"/>
    </source>
</evidence>
<evidence type="ECO:0000259" key="6">
    <source>
        <dbReference type="PROSITE" id="PS51387"/>
    </source>
</evidence>
<evidence type="ECO:0000256" key="4">
    <source>
        <dbReference type="ARBA" id="ARBA00022827"/>
    </source>
</evidence>
<gene>
    <name evidence="7" type="primary">fas5</name>
    <name evidence="7" type="ORF">stPAI011</name>
</gene>
<keyword evidence="4" id="KW-0274">FAD</keyword>
<dbReference type="InterPro" id="IPR016164">
    <property type="entry name" value="FAD-linked_Oxase-like_C"/>
</dbReference>
<keyword evidence="3" id="KW-0285">Flavoprotein</keyword>
<evidence type="ECO:0000256" key="1">
    <source>
        <dbReference type="ARBA" id="ARBA00001974"/>
    </source>
</evidence>
<dbReference type="GO" id="GO:0071949">
    <property type="term" value="F:FAD binding"/>
    <property type="evidence" value="ECO:0007669"/>
    <property type="project" value="InterPro"/>
</dbReference>
<dbReference type="InterPro" id="IPR036318">
    <property type="entry name" value="FAD-bd_PCMH-like_sf"/>
</dbReference>
<evidence type="ECO:0000256" key="5">
    <source>
        <dbReference type="ARBA" id="ARBA00023002"/>
    </source>
</evidence>
<dbReference type="InterPro" id="IPR016169">
    <property type="entry name" value="FAD-bd_PCMH_sub2"/>
</dbReference>
<proteinExistence type="inferred from homology"/>
<dbReference type="GO" id="GO:0009690">
    <property type="term" value="P:cytokinin metabolic process"/>
    <property type="evidence" value="ECO:0007669"/>
    <property type="project" value="InterPro"/>
</dbReference>
<dbReference type="EMBL" id="AY707081">
    <property type="protein sequence ID" value="AAW49304.1"/>
    <property type="molecule type" value="Genomic_DNA"/>
</dbReference>
<evidence type="ECO:0000256" key="2">
    <source>
        <dbReference type="ARBA" id="ARBA00005466"/>
    </source>
</evidence>
<reference evidence="7" key="1">
    <citation type="journal article" date="2005" name="Mol. Microbiol.">
        <title>A large, mobile pathogenicity island confers plant pathogenicity on Streptomyces species.</title>
        <authorList>
            <person name="Kers J.A."/>
            <person name="Cameron K.D."/>
            <person name="Joshi M.V."/>
            <person name="Bukhalid R.A."/>
            <person name="Morello J.E."/>
            <person name="Wach M.J."/>
            <person name="Gibson D.M."/>
            <person name="Loria R."/>
        </authorList>
    </citation>
    <scope>NUCLEOTIDE SEQUENCE</scope>
    <source>
        <strain evidence="7">Car8</strain>
    </source>
</reference>
<dbReference type="Pfam" id="PF01565">
    <property type="entry name" value="FAD_binding_4"/>
    <property type="match status" value="1"/>
</dbReference>
<dbReference type="SUPFAM" id="SSF56176">
    <property type="entry name" value="FAD-binding/transporter-associated domain-like"/>
    <property type="match status" value="1"/>
</dbReference>
<dbReference type="InterPro" id="IPR016166">
    <property type="entry name" value="FAD-bd_PCMH"/>
</dbReference>
<dbReference type="InterPro" id="IPR006094">
    <property type="entry name" value="Oxid_FAD_bind_N"/>
</dbReference>
<keyword evidence="5" id="KW-0560">Oxidoreductase</keyword>
<dbReference type="InterPro" id="IPR016167">
    <property type="entry name" value="FAD-bd_PCMH_sub1"/>
</dbReference>
<sequence>MSGIRRMRDRWRTDEAGLTSAAEDFGHCVHAKPAAVLAPRSPAEVQEAVSYAAGQGRPLAARGAGHSTYGQGQAADGIVLDMTELDTVHEVGPDHIVVDAGARWSDVVAATLPGLRTPPVLTDFLGTTVGGTLSVGGFGGASHRHGAQTDNVVDLDVVTGTGALVRCSPLGNRDLFDCVRGGLGQFGVIVRATLRLVPAFDKTHWYKFLYNDLTVFLAEQTRLAHEGMFDHVEGRVLPLGSGPWRYRLDLAKHCLTGDPPDERSVLRSLHPECRAEPVEVLPHAEFLDRMAAGEQELRRTGEWFHPHPWLNMLLPAPTAEGFVRQALDGLTQESTGRSGLVIVYPLPTAKLATPFVRKPTDATAFMVALLRTALPGEQGPMIASNRQIYEQALAAGGVAYPVNALPMSPEDWRRHFGPLWNDFARAKRRFDPNIILTPGHGIRLI</sequence>
<organism evidence="7">
    <name type="scientific">Streptomyces turgidiscabies</name>
    <dbReference type="NCBI Taxonomy" id="85558"/>
    <lineage>
        <taxon>Bacteria</taxon>
        <taxon>Bacillati</taxon>
        <taxon>Actinomycetota</taxon>
        <taxon>Actinomycetes</taxon>
        <taxon>Kitasatosporales</taxon>
        <taxon>Streptomycetaceae</taxon>
        <taxon>Streptomyces</taxon>
    </lineage>
</organism>
<dbReference type="InterPro" id="IPR016170">
    <property type="entry name" value="Cytok_DH_C_sf"/>
</dbReference>
<dbReference type="InterPro" id="IPR050432">
    <property type="entry name" value="FAD-linked_Oxidoreductases_BP"/>
</dbReference>
<name>Q5IK48_9ACTN</name>
<dbReference type="PANTHER" id="PTHR13878">
    <property type="entry name" value="GULONOLACTONE OXIDASE"/>
    <property type="match status" value="1"/>
</dbReference>
<dbReference type="PANTHER" id="PTHR13878:SF53">
    <property type="entry name" value="CYTOKININ DEHYDROGENASE 6"/>
    <property type="match status" value="1"/>
</dbReference>
<dbReference type="GO" id="GO:0019139">
    <property type="term" value="F:cytokinin dehydrogenase activity"/>
    <property type="evidence" value="ECO:0007669"/>
    <property type="project" value="InterPro"/>
</dbReference>
<dbReference type="PROSITE" id="PS51387">
    <property type="entry name" value="FAD_PCMH"/>
    <property type="match status" value="1"/>
</dbReference>
<dbReference type="Gene3D" id="3.40.462.10">
    <property type="entry name" value="FAD-linked oxidases, C-terminal domain"/>
    <property type="match status" value="1"/>
</dbReference>
<dbReference type="Gene3D" id="3.30.465.10">
    <property type="match status" value="1"/>
</dbReference>
<comment type="cofactor">
    <cofactor evidence="1">
        <name>FAD</name>
        <dbReference type="ChEBI" id="CHEBI:57692"/>
    </cofactor>
</comment>
<dbReference type="Pfam" id="PF09265">
    <property type="entry name" value="Cytokin-bind"/>
    <property type="match status" value="1"/>
</dbReference>
<comment type="similarity">
    <text evidence="2">Belongs to the oxygen-dependent FAD-linked oxidoreductase family.</text>
</comment>
<evidence type="ECO:0000256" key="3">
    <source>
        <dbReference type="ARBA" id="ARBA00022630"/>
    </source>
</evidence>
<dbReference type="AlphaFoldDB" id="Q5IK48"/>
<accession>Q5IK48</accession>